<dbReference type="Pfam" id="PF12762">
    <property type="entry name" value="DDE_Tnp_IS1595"/>
    <property type="match status" value="1"/>
</dbReference>
<keyword evidence="3" id="KW-1185">Reference proteome</keyword>
<gene>
    <name evidence="2" type="ORF">PoB_000092600</name>
</gene>
<protein>
    <recommendedName>
        <fullName evidence="1">ISXO2-like transposase domain-containing protein</fullName>
    </recommendedName>
</protein>
<sequence length="204" mass="22825">MAGAARIIHITDAEINNEQQVIFTQLNQQIQDDREIGGFNDDGEQITVEIDESLFFHRKYRGAHRGGHWVFGGVERDTGKCFMVTVPNRTRATLEPVIERFILPNSHIVSDGWAAYENIALRGGVYRHAVIIHQRHLQDSQMLQRLPHPLAARWSAGIPYEVGLHKIAAECAVLKWALCDGPSLQHVASTLVTGAPQSQLLLHV</sequence>
<dbReference type="Proteomes" id="UP000735302">
    <property type="component" value="Unassembled WGS sequence"/>
</dbReference>
<comment type="caution">
    <text evidence="2">The sequence shown here is derived from an EMBL/GenBank/DDBJ whole genome shotgun (WGS) entry which is preliminary data.</text>
</comment>
<name>A0AAV3WWF2_9GAST</name>
<dbReference type="InterPro" id="IPR053164">
    <property type="entry name" value="IS1016-like_transposase"/>
</dbReference>
<dbReference type="EMBL" id="BLXT01000090">
    <property type="protein sequence ID" value="GFN74420.1"/>
    <property type="molecule type" value="Genomic_DNA"/>
</dbReference>
<organism evidence="2 3">
    <name type="scientific">Plakobranchus ocellatus</name>
    <dbReference type="NCBI Taxonomy" id="259542"/>
    <lineage>
        <taxon>Eukaryota</taxon>
        <taxon>Metazoa</taxon>
        <taxon>Spiralia</taxon>
        <taxon>Lophotrochozoa</taxon>
        <taxon>Mollusca</taxon>
        <taxon>Gastropoda</taxon>
        <taxon>Heterobranchia</taxon>
        <taxon>Euthyneura</taxon>
        <taxon>Panpulmonata</taxon>
        <taxon>Sacoglossa</taxon>
        <taxon>Placobranchoidea</taxon>
        <taxon>Plakobranchidae</taxon>
        <taxon>Plakobranchus</taxon>
    </lineage>
</organism>
<dbReference type="PANTHER" id="PTHR47163:SF2">
    <property type="entry name" value="SI:DKEY-17M8.2"/>
    <property type="match status" value="1"/>
</dbReference>
<dbReference type="InterPro" id="IPR024445">
    <property type="entry name" value="Tnp_ISXO2-like"/>
</dbReference>
<dbReference type="AlphaFoldDB" id="A0AAV3WWF2"/>
<evidence type="ECO:0000313" key="2">
    <source>
        <dbReference type="EMBL" id="GFN74420.1"/>
    </source>
</evidence>
<dbReference type="SMART" id="SM01126">
    <property type="entry name" value="DDE_Tnp_IS1595"/>
    <property type="match status" value="1"/>
</dbReference>
<accession>A0AAV3WWF2</accession>
<feature type="domain" description="ISXO2-like transposase" evidence="1">
    <location>
        <begin position="40"/>
        <end position="176"/>
    </location>
</feature>
<dbReference type="PANTHER" id="PTHR47163">
    <property type="entry name" value="DDE_TNP_IS1595 DOMAIN-CONTAINING PROTEIN"/>
    <property type="match status" value="1"/>
</dbReference>
<proteinExistence type="predicted"/>
<evidence type="ECO:0000313" key="3">
    <source>
        <dbReference type="Proteomes" id="UP000735302"/>
    </source>
</evidence>
<reference evidence="2 3" key="1">
    <citation type="journal article" date="2021" name="Elife">
        <title>Chloroplast acquisition without the gene transfer in kleptoplastic sea slugs, Plakobranchus ocellatus.</title>
        <authorList>
            <person name="Maeda T."/>
            <person name="Takahashi S."/>
            <person name="Yoshida T."/>
            <person name="Shimamura S."/>
            <person name="Takaki Y."/>
            <person name="Nagai Y."/>
            <person name="Toyoda A."/>
            <person name="Suzuki Y."/>
            <person name="Arimoto A."/>
            <person name="Ishii H."/>
            <person name="Satoh N."/>
            <person name="Nishiyama T."/>
            <person name="Hasebe M."/>
            <person name="Maruyama T."/>
            <person name="Minagawa J."/>
            <person name="Obokata J."/>
            <person name="Shigenobu S."/>
        </authorList>
    </citation>
    <scope>NUCLEOTIDE SEQUENCE [LARGE SCALE GENOMIC DNA]</scope>
</reference>
<evidence type="ECO:0000259" key="1">
    <source>
        <dbReference type="SMART" id="SM01126"/>
    </source>
</evidence>